<keyword evidence="2" id="KW-0802">TPR repeat</keyword>
<dbReference type="InterPro" id="IPR019734">
    <property type="entry name" value="TPR_rpt"/>
</dbReference>
<reference evidence="4" key="1">
    <citation type="journal article" date="2011" name="PLoS Biol.">
        <title>Gene gain and loss during evolution of obligate parasitism in the white rust pathogen of Arabidopsis thaliana.</title>
        <authorList>
            <person name="Kemen E."/>
            <person name="Gardiner A."/>
            <person name="Schultz-Larsen T."/>
            <person name="Kemen A.C."/>
            <person name="Balmuth A.L."/>
            <person name="Robert-Seilaniantz A."/>
            <person name="Bailey K."/>
            <person name="Holub E."/>
            <person name="Studholme D.J."/>
            <person name="Maclean D."/>
            <person name="Jones J.D."/>
        </authorList>
    </citation>
    <scope>NUCLEOTIDE SEQUENCE</scope>
</reference>
<dbReference type="Pfam" id="PF09797">
    <property type="entry name" value="NatB_MDM20"/>
    <property type="match status" value="1"/>
</dbReference>
<dbReference type="SUPFAM" id="SSF48452">
    <property type="entry name" value="TPR-like"/>
    <property type="match status" value="4"/>
</dbReference>
<accession>F0WMS6</accession>
<dbReference type="PANTHER" id="PTHR22767:SF3">
    <property type="entry name" value="N-ALPHA-ACETYLTRANSFERASE 25, NATB AUXILIARY SUBUNIT"/>
    <property type="match status" value="1"/>
</dbReference>
<organism evidence="4">
    <name type="scientific">Albugo laibachii Nc14</name>
    <dbReference type="NCBI Taxonomy" id="890382"/>
    <lineage>
        <taxon>Eukaryota</taxon>
        <taxon>Sar</taxon>
        <taxon>Stramenopiles</taxon>
        <taxon>Oomycota</taxon>
        <taxon>Peronosporomycetes</taxon>
        <taxon>Albuginales</taxon>
        <taxon>Albuginaceae</taxon>
        <taxon>Albugo</taxon>
    </lineage>
</organism>
<dbReference type="Pfam" id="PF13424">
    <property type="entry name" value="TPR_12"/>
    <property type="match status" value="1"/>
</dbReference>
<proteinExistence type="inferred from homology"/>
<comment type="similarity">
    <text evidence="1">Belongs to the MDM20/NAA25 family.</text>
</comment>
<evidence type="ECO:0000313" key="4">
    <source>
        <dbReference type="EMBL" id="CCA22611.1"/>
    </source>
</evidence>
<feature type="repeat" description="TPR" evidence="2">
    <location>
        <begin position="1089"/>
        <end position="1122"/>
    </location>
</feature>
<protein>
    <submittedName>
        <fullName evidence="4">Uncharacterized protein AlNc14C160G7762</fullName>
    </submittedName>
</protein>
<dbReference type="InterPro" id="IPR011990">
    <property type="entry name" value="TPR-like_helical_dom_sf"/>
</dbReference>
<dbReference type="PANTHER" id="PTHR22767">
    <property type="entry name" value="N-TERMINAL ACETYLTRANSFERASE-RELATED"/>
    <property type="match status" value="1"/>
</dbReference>
<dbReference type="PROSITE" id="PS50005">
    <property type="entry name" value="TPR"/>
    <property type="match status" value="1"/>
</dbReference>
<dbReference type="Gene3D" id="1.25.40.10">
    <property type="entry name" value="Tetratricopeptide repeat domain"/>
    <property type="match status" value="3"/>
</dbReference>
<dbReference type="SMART" id="SM00028">
    <property type="entry name" value="TPR"/>
    <property type="match status" value="5"/>
</dbReference>
<dbReference type="Pfam" id="PF13181">
    <property type="entry name" value="TPR_8"/>
    <property type="match status" value="1"/>
</dbReference>
<dbReference type="GO" id="GO:0031416">
    <property type="term" value="C:NatB complex"/>
    <property type="evidence" value="ECO:0007669"/>
    <property type="project" value="TreeGrafter"/>
</dbReference>
<dbReference type="EMBL" id="FR824205">
    <property type="protein sequence ID" value="CCA22611.1"/>
    <property type="molecule type" value="Genomic_DNA"/>
</dbReference>
<reference evidence="4" key="2">
    <citation type="submission" date="2011-02" db="EMBL/GenBank/DDBJ databases">
        <authorList>
            <person name="MacLean D."/>
        </authorList>
    </citation>
    <scope>NUCLEOTIDE SEQUENCE</scope>
</reference>
<dbReference type="HOGENOM" id="CLU_005697_0_0_1"/>
<name>F0WMS6_9STRA</name>
<gene>
    <name evidence="4" type="primary">AlNc14C160G7762</name>
    <name evidence="4" type="ORF">ALNC14_087540</name>
</gene>
<sequence length="1354" mass="153953">MQRLLGPIYKAIDEHQYKNAIRLTQNKKIAHIDLVQVLRAHCYERLGRVTDALELCREAQKRNPTDETLLNTMCMVFRSCEAEGEMLPTLEFACAHSNPINEELYVNLFSSYARHGSLLKQQQTALKLYKAMGGGVIKYLCWACVSMFMQVRVENADQKVLLLAEKMLLKAYASSTCTISGEMLLILTDILRYQQKAQEALQWFDRLVPKMVAGHKSDGIESTFASVKPRAAEAEGVHDEDIELGPLQLIDQLQLEASLATEAKDWCRGIRVYQQLLEQYNADDWASLTGYLSAVLETDDVLVAEARALEFLRKLQCEKKNSHLRGPFLAVIHLKAQLFKKIRMENGSSQVLSRLEAELMDHLLQYLAKFHAKACCFADVKQYFPLFDIHTEDLTVSTETKARFLHQVRGCVMLVERSGDMESGTLMGETLKELNKYLLQQKILRFFDAYEDDPVTKMRHLSIEYFHQYNKKSFVNSGAQGGQREVQHTDDLILLAAHTLLDIHQRINAEIGPRERYELLIDTAALLELGLANSAYNFQMKLLLCQVYAYLGACQAMLDRFIELEIKHIQQESLSYLIFDKLIQLGHLPESRQLCSKVLQLHRTSEMDLKDYIARAYRLGIYSKVTDMTTFLHNKLRRSYVHANSQCELLQYSMMEAMGKGIDALLRFFGSKSFQQDLDTLHISMSNDFAFNQHRDVSVKWSATCCIPASDSFQRDEDVLAECDRSASEKTAIIWMKLQVLTADAFRKMASSSKSLPAFPPEFISSYTEFLSDLHLIDNPADLPQRIWIWSARLLETLDVPATCAWNEFSTKIQDLQKEYQSIGSEICTALHPSFSRSLLSPFGVSCVMQLVLMPGLWIGIILSHIVRNSAQDDTIHPHDKDTIHPYVAGLHALCEGILATLESVHSAVKDDSISLSECDSSNFFTEGNTSALFLADFHRKRAFVQENVYNSHNSTLSRLRNLLQDRIAFWKELCKVKMNKNLTCCVVFIALALWCDGKEESDAQTALQKEATRLHDSDPEIKRVREVRNEAMRLNDLQDYNQSIHIVREAVATLHNRVFRKKDEKATEKSKAPTLKDLIRHMDAIMLTQVLNDYGNILMRAEEYEEAIHVLEDAVSYNKKLFGKSHPSYGLSMRNLANAYFENKQYEKAVAKFKILLFHVRRGLGLQHEAYMESGRKIGQAYRKLGKLEQAVRVYEKLLTNIGGFISPTQELIVYGRNDDQYPDLAAALLQLGVGEIYMDVANVQLQLGNLEEASFAAKQARSILRKRDGHKSLSYAFALNTLSGVQVYRKDIAAAYKLMLKAHGIAQSIYGDAHDIVQTSKANLAKTKKLLEKESQQTTQSAPVDAQVHGEL</sequence>
<evidence type="ECO:0000256" key="3">
    <source>
        <dbReference type="SAM" id="MobiDB-lite"/>
    </source>
</evidence>
<evidence type="ECO:0000256" key="2">
    <source>
        <dbReference type="PROSITE-ProRule" id="PRU00339"/>
    </source>
</evidence>
<dbReference type="InterPro" id="IPR019183">
    <property type="entry name" value="NAA25_NatB_aux_su"/>
</dbReference>
<evidence type="ECO:0000256" key="1">
    <source>
        <dbReference type="ARBA" id="ARBA00006298"/>
    </source>
</evidence>
<feature type="region of interest" description="Disordered" evidence="3">
    <location>
        <begin position="1335"/>
        <end position="1354"/>
    </location>
</feature>